<evidence type="ECO:0000256" key="1">
    <source>
        <dbReference type="ARBA" id="ARBA00008857"/>
    </source>
</evidence>
<dbReference type="EMBL" id="VTFH01000002">
    <property type="protein sequence ID" value="KAA8558329.1"/>
    <property type="molecule type" value="Genomic_DNA"/>
</dbReference>
<feature type="compositionally biased region" description="Polar residues" evidence="3">
    <location>
        <begin position="11"/>
        <end position="30"/>
    </location>
</feature>
<proteinExistence type="inferred from homology"/>
<sequence>MYAPSDRRSRLSNQKTRTTPSPMATGSNCESGSIARWADIDFNKRIWTIPAERMKKRHPHTIPLTEHALSLLETPKPLPAYALQTKPLAQFTLVRGLCAKPTSQ</sequence>
<dbReference type="GO" id="GO:0015074">
    <property type="term" value="P:DNA integration"/>
    <property type="evidence" value="ECO:0007669"/>
    <property type="project" value="UniProtKB-KW"/>
</dbReference>
<dbReference type="InterPro" id="IPR011010">
    <property type="entry name" value="DNA_brk_join_enz"/>
</dbReference>
<evidence type="ECO:0000256" key="3">
    <source>
        <dbReference type="SAM" id="MobiDB-lite"/>
    </source>
</evidence>
<dbReference type="InterPro" id="IPR050808">
    <property type="entry name" value="Phage_Integrase"/>
</dbReference>
<reference evidence="4 5" key="1">
    <citation type="journal article" date="2018" name="Plant Biotechnol. Rep.">
        <title>Diversity and antifungal activity of endophytic bacteria associated with Panax ginseng seedlings.</title>
        <authorList>
            <person name="Park J.M."/>
            <person name="Hong C.E."/>
            <person name="Jo S.H."/>
        </authorList>
    </citation>
    <scope>NUCLEOTIDE SEQUENCE [LARGE SCALE GENOMIC DNA]</scope>
    <source>
        <strain evidence="4 5">PgKB38</strain>
    </source>
</reference>
<feature type="region of interest" description="Disordered" evidence="3">
    <location>
        <begin position="1"/>
        <end position="30"/>
    </location>
</feature>
<organism evidence="4 5">
    <name type="scientific">Pseudomonas extremaustralis</name>
    <dbReference type="NCBI Taxonomy" id="359110"/>
    <lineage>
        <taxon>Bacteria</taxon>
        <taxon>Pseudomonadati</taxon>
        <taxon>Pseudomonadota</taxon>
        <taxon>Gammaproteobacteria</taxon>
        <taxon>Pseudomonadales</taxon>
        <taxon>Pseudomonadaceae</taxon>
        <taxon>Pseudomonas</taxon>
    </lineage>
</organism>
<keyword evidence="2" id="KW-0229">DNA integration</keyword>
<gene>
    <name evidence="4" type="primary">intA_1</name>
    <name evidence="4" type="ORF">FX985_04678</name>
</gene>
<dbReference type="Proteomes" id="UP000323425">
    <property type="component" value="Unassembled WGS sequence"/>
</dbReference>
<dbReference type="PANTHER" id="PTHR30629">
    <property type="entry name" value="PROPHAGE INTEGRASE"/>
    <property type="match status" value="1"/>
</dbReference>
<dbReference type="GO" id="GO:0003677">
    <property type="term" value="F:DNA binding"/>
    <property type="evidence" value="ECO:0007669"/>
    <property type="project" value="InterPro"/>
</dbReference>
<name>A0A5M9IR53_9PSED</name>
<comment type="caution">
    <text evidence="4">The sequence shown here is derived from an EMBL/GenBank/DDBJ whole genome shotgun (WGS) entry which is preliminary data.</text>
</comment>
<dbReference type="PANTHER" id="PTHR30629:SF2">
    <property type="entry name" value="PROPHAGE INTEGRASE INTS-RELATED"/>
    <property type="match status" value="1"/>
</dbReference>
<evidence type="ECO:0000313" key="4">
    <source>
        <dbReference type="EMBL" id="KAA8558329.1"/>
    </source>
</evidence>
<accession>A0A5M9IR53</accession>
<comment type="similarity">
    <text evidence="1">Belongs to the 'phage' integrase family.</text>
</comment>
<protein>
    <submittedName>
        <fullName evidence="4">Prophage integrase IntA</fullName>
    </submittedName>
</protein>
<dbReference type="AlphaFoldDB" id="A0A5M9IR53"/>
<evidence type="ECO:0000313" key="5">
    <source>
        <dbReference type="Proteomes" id="UP000323425"/>
    </source>
</evidence>
<evidence type="ECO:0000256" key="2">
    <source>
        <dbReference type="ARBA" id="ARBA00022908"/>
    </source>
</evidence>
<dbReference type="SUPFAM" id="SSF56349">
    <property type="entry name" value="DNA breaking-rejoining enzymes"/>
    <property type="match status" value="1"/>
</dbReference>